<dbReference type="Gene3D" id="3.40.1090.10">
    <property type="entry name" value="Cytosolic phospholipase A2 catalytic domain"/>
    <property type="match status" value="2"/>
</dbReference>
<proteinExistence type="predicted"/>
<feature type="domain" description="PNPLA" evidence="6">
    <location>
        <begin position="6"/>
        <end position="173"/>
    </location>
</feature>
<dbReference type="GO" id="GO:0016042">
    <property type="term" value="P:lipid catabolic process"/>
    <property type="evidence" value="ECO:0007669"/>
    <property type="project" value="UniProtKB-UniRule"/>
</dbReference>
<dbReference type="AlphaFoldDB" id="A0A9X3WE74"/>
<dbReference type="InterPro" id="IPR050301">
    <property type="entry name" value="NTE"/>
</dbReference>
<dbReference type="EMBL" id="JAMQKC010000003">
    <property type="protein sequence ID" value="MDC3416550.1"/>
    <property type="molecule type" value="Genomic_DNA"/>
</dbReference>
<dbReference type="PANTHER" id="PTHR14226:SF25">
    <property type="entry name" value="PHOSPHOESTERASE"/>
    <property type="match status" value="1"/>
</dbReference>
<keyword evidence="2 4" id="KW-0442">Lipid degradation</keyword>
<dbReference type="Pfam" id="PF01734">
    <property type="entry name" value="Patatin"/>
    <property type="match status" value="1"/>
</dbReference>
<reference evidence="7" key="1">
    <citation type="submission" date="2022-06" db="EMBL/GenBank/DDBJ databases">
        <title>Aquibacillus sp. a new bacterium isolated from soil saline samples.</title>
        <authorList>
            <person name="Galisteo C."/>
            <person name="De La Haba R."/>
            <person name="Sanchez-Porro C."/>
            <person name="Ventosa A."/>
        </authorList>
    </citation>
    <scope>NUCLEOTIDE SEQUENCE</scope>
    <source>
        <strain evidence="7">3ASR75-54</strain>
    </source>
</reference>
<dbReference type="PANTHER" id="PTHR14226">
    <property type="entry name" value="NEUROPATHY TARGET ESTERASE/SWISS CHEESE D.MELANOGASTER"/>
    <property type="match status" value="1"/>
</dbReference>
<evidence type="ECO:0000256" key="5">
    <source>
        <dbReference type="SAM" id="Coils"/>
    </source>
</evidence>
<keyword evidence="3 4" id="KW-0443">Lipid metabolism</keyword>
<protein>
    <submittedName>
        <fullName evidence="7">Patatin family protein</fullName>
    </submittedName>
</protein>
<keyword evidence="5" id="KW-0175">Coiled coil</keyword>
<dbReference type="CDD" id="cd07208">
    <property type="entry name" value="Pat_hypo_Ecoli_yjju_like"/>
    <property type="match status" value="1"/>
</dbReference>
<gene>
    <name evidence="7" type="ORF">NC799_06425</name>
</gene>
<evidence type="ECO:0000256" key="1">
    <source>
        <dbReference type="ARBA" id="ARBA00022801"/>
    </source>
</evidence>
<evidence type="ECO:0000313" key="8">
    <source>
        <dbReference type="Proteomes" id="UP001145069"/>
    </source>
</evidence>
<feature type="active site" description="Nucleophile" evidence="4">
    <location>
        <position position="39"/>
    </location>
</feature>
<dbReference type="RefSeq" id="WP_272445552.1">
    <property type="nucleotide sequence ID" value="NZ_JAMQKC010000003.1"/>
</dbReference>
<feature type="short sequence motif" description="GXSXG" evidence="4">
    <location>
        <begin position="37"/>
        <end position="41"/>
    </location>
</feature>
<evidence type="ECO:0000256" key="4">
    <source>
        <dbReference type="PROSITE-ProRule" id="PRU01161"/>
    </source>
</evidence>
<dbReference type="Proteomes" id="UP001145069">
    <property type="component" value="Unassembled WGS sequence"/>
</dbReference>
<feature type="coiled-coil region" evidence="5">
    <location>
        <begin position="212"/>
        <end position="242"/>
    </location>
</feature>
<accession>A0A9X3WE74</accession>
<feature type="short sequence motif" description="GXGXXG" evidence="4">
    <location>
        <begin position="10"/>
        <end position="15"/>
    </location>
</feature>
<dbReference type="InterPro" id="IPR045943">
    <property type="entry name" value="DUF6363"/>
</dbReference>
<dbReference type="PROSITE" id="PS51635">
    <property type="entry name" value="PNPLA"/>
    <property type="match status" value="1"/>
</dbReference>
<evidence type="ECO:0000256" key="3">
    <source>
        <dbReference type="ARBA" id="ARBA00023098"/>
    </source>
</evidence>
<dbReference type="InterPro" id="IPR002641">
    <property type="entry name" value="PNPLA_dom"/>
</dbReference>
<dbReference type="Pfam" id="PF19890">
    <property type="entry name" value="DUF6363"/>
    <property type="match status" value="1"/>
</dbReference>
<organism evidence="7 8">
    <name type="scientific">Aquibacillus salsiterrae</name>
    <dbReference type="NCBI Taxonomy" id="2950439"/>
    <lineage>
        <taxon>Bacteria</taxon>
        <taxon>Bacillati</taxon>
        <taxon>Bacillota</taxon>
        <taxon>Bacilli</taxon>
        <taxon>Bacillales</taxon>
        <taxon>Bacillaceae</taxon>
        <taxon>Aquibacillus</taxon>
    </lineage>
</organism>
<dbReference type="SUPFAM" id="SSF52151">
    <property type="entry name" value="FabD/lysophospholipase-like"/>
    <property type="match status" value="1"/>
</dbReference>
<comment type="caution">
    <text evidence="7">The sequence shown here is derived from an EMBL/GenBank/DDBJ whole genome shotgun (WGS) entry which is preliminary data.</text>
</comment>
<feature type="short sequence motif" description="DGA/G" evidence="4">
    <location>
        <begin position="160"/>
        <end position="162"/>
    </location>
</feature>
<name>A0A9X3WE74_9BACI</name>
<evidence type="ECO:0000256" key="2">
    <source>
        <dbReference type="ARBA" id="ARBA00022963"/>
    </source>
</evidence>
<dbReference type="GO" id="GO:0016787">
    <property type="term" value="F:hydrolase activity"/>
    <property type="evidence" value="ECO:0007669"/>
    <property type="project" value="UniProtKB-UniRule"/>
</dbReference>
<sequence>MENVGLVLEGGGMRGAYTAGVLDFFHDIKLPFSTVVGASAGAGNGSSFVAKQRGRNYQVIVDYGDHPEYISFKRLIRSKELFGMDFIFNTLPKKLVPFDFTTFSLNPIEFVVAATDVHTGQPVYYDFFETQEDLLQVIRASSSLPLLAPITEYKGKHLMDGGIADPIPLTPSIQAGNKKHIVVLTRNKGYIKKPMKFIWYINRKLKDYPHFVEALKKRHIKYNETMKQLEEMEANNQAIIIRPIKPLDVSRIENNKDKLQELYTQGYNDAQKLKSQLLEFVKPTSRISVK</sequence>
<evidence type="ECO:0000313" key="7">
    <source>
        <dbReference type="EMBL" id="MDC3416550.1"/>
    </source>
</evidence>
<feature type="active site" description="Proton acceptor" evidence="4">
    <location>
        <position position="160"/>
    </location>
</feature>
<keyword evidence="1 4" id="KW-0378">Hydrolase</keyword>
<dbReference type="InterPro" id="IPR037483">
    <property type="entry name" value="YjjU-like"/>
</dbReference>
<evidence type="ECO:0000259" key="6">
    <source>
        <dbReference type="PROSITE" id="PS51635"/>
    </source>
</evidence>
<dbReference type="InterPro" id="IPR016035">
    <property type="entry name" value="Acyl_Trfase/lysoPLipase"/>
</dbReference>
<keyword evidence="8" id="KW-1185">Reference proteome</keyword>